<evidence type="ECO:0000256" key="2">
    <source>
        <dbReference type="ARBA" id="ARBA00022448"/>
    </source>
</evidence>
<evidence type="ECO:0000313" key="10">
    <source>
        <dbReference type="Proteomes" id="UP000030624"/>
    </source>
</evidence>
<feature type="transmembrane region" description="Helical" evidence="7">
    <location>
        <begin position="210"/>
        <end position="228"/>
    </location>
</feature>
<dbReference type="GO" id="GO:0005886">
    <property type="term" value="C:plasma membrane"/>
    <property type="evidence" value="ECO:0007669"/>
    <property type="project" value="UniProtKB-SubCell"/>
</dbReference>
<dbReference type="STRING" id="565033.GACE_0625"/>
<feature type="transmembrane region" description="Helical" evidence="7">
    <location>
        <begin position="66"/>
        <end position="95"/>
    </location>
</feature>
<dbReference type="Gene3D" id="1.10.1760.20">
    <property type="match status" value="1"/>
</dbReference>
<dbReference type="HOGENOM" id="CLU_052508_0_0_2"/>
<dbReference type="PANTHER" id="PTHR34229:SF1">
    <property type="entry name" value="METAL TRANSPORT PROTEIN HI_1621-RELATED"/>
    <property type="match status" value="1"/>
</dbReference>
<reference evidence="9 10" key="1">
    <citation type="journal article" date="2015" name="Appl. Environ. Microbiol.">
        <title>The Geoglobus acetivorans genome: Fe(III) reduction, acetate utilization, autotrophic growth, and degradation of aromatic compounds in a hyperthermophilic archaeon.</title>
        <authorList>
            <person name="Mardanov A.V."/>
            <person name="Slododkina G.B."/>
            <person name="Slobodkin A.I."/>
            <person name="Beletsky A.V."/>
            <person name="Gavrilov S.N."/>
            <person name="Kublanov I.V."/>
            <person name="Bonch-Osmolovskaya E.A."/>
            <person name="Skryabin K.G."/>
            <person name="Ravin N.V."/>
        </authorList>
    </citation>
    <scope>NUCLEOTIDE SEQUENCE [LARGE SCALE GENOMIC DNA]</scope>
    <source>
        <strain evidence="9 10">SBH6</strain>
    </source>
</reference>
<evidence type="ECO:0000256" key="4">
    <source>
        <dbReference type="ARBA" id="ARBA00022692"/>
    </source>
</evidence>
<dbReference type="RefSeq" id="WP_048091091.1">
    <property type="nucleotide sequence ID" value="NZ_CP009552.1"/>
</dbReference>
<evidence type="ECO:0000256" key="7">
    <source>
        <dbReference type="SAM" id="Phobius"/>
    </source>
</evidence>
<evidence type="ECO:0000256" key="3">
    <source>
        <dbReference type="ARBA" id="ARBA00022475"/>
    </source>
</evidence>
<evidence type="ECO:0000259" key="8">
    <source>
        <dbReference type="Pfam" id="PF13190"/>
    </source>
</evidence>
<dbReference type="KEGG" id="gac:GACE_0625"/>
<dbReference type="PANTHER" id="PTHR34229">
    <property type="entry name" value="METAL TRANSPORT PROTEIN HI_1621-RELATED"/>
    <property type="match status" value="1"/>
</dbReference>
<feature type="transmembrane region" description="Helical" evidence="7">
    <location>
        <begin position="101"/>
        <end position="121"/>
    </location>
</feature>
<dbReference type="EMBL" id="CP009552">
    <property type="protein sequence ID" value="AIY89677.1"/>
    <property type="molecule type" value="Genomic_DNA"/>
</dbReference>
<organism evidence="9 10">
    <name type="scientific">Geoglobus acetivorans</name>
    <dbReference type="NCBI Taxonomy" id="565033"/>
    <lineage>
        <taxon>Archaea</taxon>
        <taxon>Methanobacteriati</taxon>
        <taxon>Methanobacteriota</taxon>
        <taxon>Archaeoglobi</taxon>
        <taxon>Archaeoglobales</taxon>
        <taxon>Archaeoglobaceae</taxon>
        <taxon>Geoglobus</taxon>
    </lineage>
</organism>
<evidence type="ECO:0000256" key="5">
    <source>
        <dbReference type="ARBA" id="ARBA00022989"/>
    </source>
</evidence>
<feature type="transmembrane region" description="Helical" evidence="7">
    <location>
        <begin position="133"/>
        <end position="152"/>
    </location>
</feature>
<keyword evidence="3" id="KW-1003">Cell membrane</keyword>
<dbReference type="InterPro" id="IPR002751">
    <property type="entry name" value="CbiM/NikMN"/>
</dbReference>
<evidence type="ECO:0000256" key="6">
    <source>
        <dbReference type="ARBA" id="ARBA00023136"/>
    </source>
</evidence>
<dbReference type="AlphaFoldDB" id="A0A0A7GFF8"/>
<feature type="transmembrane region" description="Helical" evidence="7">
    <location>
        <begin position="164"/>
        <end position="190"/>
    </location>
</feature>
<name>A0A0A7GFF8_GEOAI</name>
<dbReference type="eggNOG" id="arCOG02248">
    <property type="taxonomic scope" value="Archaea"/>
</dbReference>
<sequence>MHIPDGFLTLNLALTMWALTIAVLGYSIKKVRENGVNTAMLGVISAGIFAAQMLNWPIPGGTSAHFVGGALAGILLGPYAGSIAMASVLIIQALIYGDGGLIALGANLWNMAVVNVFVGYYLYRLLSNTNRNLAAFVAGWLGITLAAAFAGIELGLSSDFKYNIFITTSAMGLWHGVLGIIEGIITAGIVSYVHSSRSDLGTETKVSKKALTVIALMILVSPVFAYLAELVNYSEPLENVAHQLGIEENQEYSGILPDYTVPGLNDYLGTLISGLVGVSIFISLAMMRRHASAD</sequence>
<evidence type="ECO:0000313" key="9">
    <source>
        <dbReference type="EMBL" id="AIY89677.1"/>
    </source>
</evidence>
<dbReference type="Pfam" id="PF01891">
    <property type="entry name" value="CbiM"/>
    <property type="match status" value="1"/>
</dbReference>
<feature type="transmembrane region" description="Helical" evidence="7">
    <location>
        <begin position="34"/>
        <end position="54"/>
    </location>
</feature>
<evidence type="ECO:0000256" key="1">
    <source>
        <dbReference type="ARBA" id="ARBA00004651"/>
    </source>
</evidence>
<dbReference type="Pfam" id="PF13190">
    <property type="entry name" value="PDGLE"/>
    <property type="match status" value="1"/>
</dbReference>
<accession>A0A0A7GFF8</accession>
<keyword evidence="6 7" id="KW-0472">Membrane</keyword>
<feature type="transmembrane region" description="Helical" evidence="7">
    <location>
        <begin position="7"/>
        <end position="28"/>
    </location>
</feature>
<gene>
    <name evidence="9" type="ORF">GACE_0625</name>
</gene>
<feature type="transmembrane region" description="Helical" evidence="7">
    <location>
        <begin position="267"/>
        <end position="287"/>
    </location>
</feature>
<comment type="subcellular location">
    <subcellularLocation>
        <location evidence="1">Cell membrane</location>
        <topology evidence="1">Multi-pass membrane protein</topology>
    </subcellularLocation>
</comment>
<feature type="domain" description="PDGLE" evidence="8">
    <location>
        <begin position="246"/>
        <end position="286"/>
    </location>
</feature>
<keyword evidence="4 7" id="KW-0812">Transmembrane</keyword>
<dbReference type="InterPro" id="IPR025937">
    <property type="entry name" value="PDGLE_dom"/>
</dbReference>
<keyword evidence="2" id="KW-0813">Transport</keyword>
<protein>
    <submittedName>
        <fullName evidence="9">Substrate-specific component NikM of nickel ECF transporter</fullName>
    </submittedName>
</protein>
<dbReference type="GO" id="GO:0000041">
    <property type="term" value="P:transition metal ion transport"/>
    <property type="evidence" value="ECO:0007669"/>
    <property type="project" value="InterPro"/>
</dbReference>
<keyword evidence="5 7" id="KW-1133">Transmembrane helix</keyword>
<proteinExistence type="predicted"/>
<dbReference type="Proteomes" id="UP000030624">
    <property type="component" value="Chromosome"/>
</dbReference>
<dbReference type="GeneID" id="24797224"/>